<dbReference type="SUPFAM" id="SSF55048">
    <property type="entry name" value="Probable ACP-binding domain of malonyl-CoA ACP transacylase"/>
    <property type="match status" value="1"/>
</dbReference>
<accession>A0AAD9Z5L5</accession>
<dbReference type="InterPro" id="IPR050091">
    <property type="entry name" value="PKS_NRPS_Biosynth_Enz"/>
</dbReference>
<dbReference type="InterPro" id="IPR014031">
    <property type="entry name" value="Ketoacyl_synth_C"/>
</dbReference>
<evidence type="ECO:0000313" key="2">
    <source>
        <dbReference type="EMBL" id="KAK3170552.1"/>
    </source>
</evidence>
<sequence length="682" mass="74236">MTIDTACSSSLSALHTAFQSLQTGESSVAIVGGSHLNLRPETSGSSYAFDERATSGFGRGEGTVCVVLKLLDAALKAGDPIRAIIRNSGVNQDGKTAGVTMPNGSAQAALMRSVYASAGLNPLETGYVEAHGTGTATGDPIEATALGEVFQRGPHQEPLILGSLKSNIGYLEGASGVASVLKCALMLERRFIPPNYDFQNPNSKIPFKKWNMKHVIMEETAPTNPHASVNGHSLSNGHAHQNGLDFEVDTPLQQRVYVFSANDRGSLEKQLSKITVYVKERPTFLYPALLDSLAFTLGQRRSILPWKAAFSAPTPDALFQNLADQAVIPTKSGGQPKIGFVFTGQGSQWATMGMELFYTYPVYALAIRKADNALLDLGASWSLILEMEKPKETSNIDRPYISQPACTALQIALVDLLRSWGITPHSIFGHSSGEIAAAYSAGILDFESCMALAYWRGVVSTTLSEDFKYVRGGMIAVGASQEMTQALIDDCARAKVVIACINSPFSMTVSGDEAAISEIQHLADKRQVWNRRLKIDVTYHSHHMVHVADKYRSLLGDVHPNSKAWHNSEFFSSLRGGLIDPSSLDTSYWVENLTSRVRFAEALQSLCEPGMGVDQKTSISSLRLGLTQHCRVQFDRCCKYQGIPHKRLITMPLLCAMKTASQLCSVWQLVCSCKDAVRTWEL</sequence>
<dbReference type="Gene3D" id="3.40.47.10">
    <property type="match status" value="1"/>
</dbReference>
<reference evidence="2" key="1">
    <citation type="submission" date="2022-11" db="EMBL/GenBank/DDBJ databases">
        <title>Chromosomal genome sequence assembly and mating type (MAT) locus characterization of the leprose asexual lichenized fungus Lepraria neglecta (Nyl.) Erichsen.</title>
        <authorList>
            <person name="Allen J.L."/>
            <person name="Pfeffer B."/>
        </authorList>
    </citation>
    <scope>NUCLEOTIDE SEQUENCE</scope>
    <source>
        <strain evidence="2">Allen 5258</strain>
    </source>
</reference>
<evidence type="ECO:0000313" key="3">
    <source>
        <dbReference type="Proteomes" id="UP001276659"/>
    </source>
</evidence>
<dbReference type="Pfam" id="PF00109">
    <property type="entry name" value="ketoacyl-synt"/>
    <property type="match status" value="1"/>
</dbReference>
<dbReference type="Pfam" id="PF02801">
    <property type="entry name" value="Ketoacyl-synt_C"/>
    <property type="match status" value="1"/>
</dbReference>
<dbReference type="PROSITE" id="PS52004">
    <property type="entry name" value="KS3_2"/>
    <property type="match status" value="1"/>
</dbReference>
<dbReference type="Proteomes" id="UP001276659">
    <property type="component" value="Unassembled WGS sequence"/>
</dbReference>
<dbReference type="InterPro" id="IPR016035">
    <property type="entry name" value="Acyl_Trfase/lysoPLipase"/>
</dbReference>
<dbReference type="SUPFAM" id="SSF52151">
    <property type="entry name" value="FabD/lysophospholipase-like"/>
    <property type="match status" value="1"/>
</dbReference>
<feature type="domain" description="Ketosynthase family 3 (KS3)" evidence="1">
    <location>
        <begin position="1"/>
        <end position="243"/>
    </location>
</feature>
<keyword evidence="3" id="KW-1185">Reference proteome</keyword>
<name>A0AAD9Z5L5_9LECA</name>
<dbReference type="InterPro" id="IPR020841">
    <property type="entry name" value="PKS_Beta-ketoAc_synthase_dom"/>
</dbReference>
<dbReference type="SUPFAM" id="SSF53901">
    <property type="entry name" value="Thiolase-like"/>
    <property type="match status" value="2"/>
</dbReference>
<evidence type="ECO:0000259" key="1">
    <source>
        <dbReference type="PROSITE" id="PS52004"/>
    </source>
</evidence>
<dbReference type="PANTHER" id="PTHR43775:SF13">
    <property type="entry name" value="POLYKETIDE SYNTHASE 1"/>
    <property type="match status" value="1"/>
</dbReference>
<dbReference type="Pfam" id="PF00698">
    <property type="entry name" value="Acyl_transf_1"/>
    <property type="match status" value="1"/>
</dbReference>
<dbReference type="InterPro" id="IPR016039">
    <property type="entry name" value="Thiolase-like"/>
</dbReference>
<dbReference type="SMART" id="SM00827">
    <property type="entry name" value="PKS_AT"/>
    <property type="match status" value="1"/>
</dbReference>
<dbReference type="GO" id="GO:0004312">
    <property type="term" value="F:fatty acid synthase activity"/>
    <property type="evidence" value="ECO:0007669"/>
    <property type="project" value="TreeGrafter"/>
</dbReference>
<dbReference type="Gene3D" id="3.40.366.10">
    <property type="entry name" value="Malonyl-Coenzyme A Acyl Carrier Protein, domain 2"/>
    <property type="match status" value="1"/>
</dbReference>
<dbReference type="SMART" id="SM00825">
    <property type="entry name" value="PKS_KS"/>
    <property type="match status" value="1"/>
</dbReference>
<dbReference type="EMBL" id="JASNWA010000008">
    <property type="protein sequence ID" value="KAK3170552.1"/>
    <property type="molecule type" value="Genomic_DNA"/>
</dbReference>
<dbReference type="CDD" id="cd00833">
    <property type="entry name" value="PKS"/>
    <property type="match status" value="1"/>
</dbReference>
<dbReference type="GO" id="GO:0006633">
    <property type="term" value="P:fatty acid biosynthetic process"/>
    <property type="evidence" value="ECO:0007669"/>
    <property type="project" value="TreeGrafter"/>
</dbReference>
<organism evidence="2 3">
    <name type="scientific">Lepraria neglecta</name>
    <dbReference type="NCBI Taxonomy" id="209136"/>
    <lineage>
        <taxon>Eukaryota</taxon>
        <taxon>Fungi</taxon>
        <taxon>Dikarya</taxon>
        <taxon>Ascomycota</taxon>
        <taxon>Pezizomycotina</taxon>
        <taxon>Lecanoromycetes</taxon>
        <taxon>OSLEUM clade</taxon>
        <taxon>Lecanoromycetidae</taxon>
        <taxon>Lecanorales</taxon>
        <taxon>Lecanorineae</taxon>
        <taxon>Stereocaulaceae</taxon>
        <taxon>Lepraria</taxon>
    </lineage>
</organism>
<dbReference type="InterPro" id="IPR014030">
    <property type="entry name" value="Ketoacyl_synth_N"/>
</dbReference>
<dbReference type="PANTHER" id="PTHR43775">
    <property type="entry name" value="FATTY ACID SYNTHASE"/>
    <property type="match status" value="1"/>
</dbReference>
<gene>
    <name evidence="2" type="ORF">OEA41_002633</name>
</gene>
<proteinExistence type="predicted"/>
<dbReference type="InterPro" id="IPR001227">
    <property type="entry name" value="Ac_transferase_dom_sf"/>
</dbReference>
<dbReference type="GO" id="GO:0044550">
    <property type="term" value="P:secondary metabolite biosynthetic process"/>
    <property type="evidence" value="ECO:0007669"/>
    <property type="project" value="TreeGrafter"/>
</dbReference>
<protein>
    <submittedName>
        <fullName evidence="2">Type I Iterative PKS</fullName>
    </submittedName>
</protein>
<dbReference type="InterPro" id="IPR016036">
    <property type="entry name" value="Malonyl_transacylase_ACP-bd"/>
</dbReference>
<dbReference type="InterPro" id="IPR014043">
    <property type="entry name" value="Acyl_transferase_dom"/>
</dbReference>
<comment type="caution">
    <text evidence="2">The sequence shown here is derived from an EMBL/GenBank/DDBJ whole genome shotgun (WGS) entry which is preliminary data.</text>
</comment>
<dbReference type="AlphaFoldDB" id="A0AAD9Z5L5"/>